<feature type="chain" id="PRO_5041255313" evidence="1">
    <location>
        <begin position="21"/>
        <end position="72"/>
    </location>
</feature>
<organism evidence="2 3">
    <name type="scientific">Lentinula raphanica</name>
    <dbReference type="NCBI Taxonomy" id="153919"/>
    <lineage>
        <taxon>Eukaryota</taxon>
        <taxon>Fungi</taxon>
        <taxon>Dikarya</taxon>
        <taxon>Basidiomycota</taxon>
        <taxon>Agaricomycotina</taxon>
        <taxon>Agaricomycetes</taxon>
        <taxon>Agaricomycetidae</taxon>
        <taxon>Agaricales</taxon>
        <taxon>Marasmiineae</taxon>
        <taxon>Omphalotaceae</taxon>
        <taxon>Lentinula</taxon>
    </lineage>
</organism>
<accession>A0AA38U882</accession>
<feature type="signal peptide" evidence="1">
    <location>
        <begin position="1"/>
        <end position="20"/>
    </location>
</feature>
<protein>
    <submittedName>
        <fullName evidence="2">Uncharacterized protein</fullName>
    </submittedName>
</protein>
<reference evidence="2" key="1">
    <citation type="submission" date="2022-08" db="EMBL/GenBank/DDBJ databases">
        <authorList>
            <consortium name="DOE Joint Genome Institute"/>
            <person name="Min B."/>
            <person name="Riley R."/>
            <person name="Sierra-Patev S."/>
            <person name="Naranjo-Ortiz M."/>
            <person name="Looney B."/>
            <person name="Konkel Z."/>
            <person name="Slot J.C."/>
            <person name="Sakamoto Y."/>
            <person name="Steenwyk J.L."/>
            <person name="Rokas A."/>
            <person name="Carro J."/>
            <person name="Camarero S."/>
            <person name="Ferreira P."/>
            <person name="Molpeceres G."/>
            <person name="Ruiz-Duenas F.J."/>
            <person name="Serrano A."/>
            <person name="Henrissat B."/>
            <person name="Drula E."/>
            <person name="Hughes K.W."/>
            <person name="Mata J.L."/>
            <person name="Ishikawa N.K."/>
            <person name="Vargas-Isla R."/>
            <person name="Ushijima S."/>
            <person name="Smith C.A."/>
            <person name="Ahrendt S."/>
            <person name="Andreopoulos W."/>
            <person name="He G."/>
            <person name="Labutti K."/>
            <person name="Lipzen A."/>
            <person name="Ng V."/>
            <person name="Sandor L."/>
            <person name="Barry K."/>
            <person name="Martinez A.T."/>
            <person name="Xiao Y."/>
            <person name="Gibbons J.G."/>
            <person name="Terashima K."/>
            <person name="Hibbett D.S."/>
            <person name="Grigoriev I.V."/>
        </authorList>
    </citation>
    <scope>NUCLEOTIDE SEQUENCE</scope>
    <source>
        <strain evidence="2">TFB9207</strain>
    </source>
</reference>
<comment type="caution">
    <text evidence="2">The sequence shown here is derived from an EMBL/GenBank/DDBJ whole genome shotgun (WGS) entry which is preliminary data.</text>
</comment>
<keyword evidence="3" id="KW-1185">Reference proteome</keyword>
<dbReference type="AlphaFoldDB" id="A0AA38U882"/>
<gene>
    <name evidence="2" type="ORF">F5878DRAFT_631605</name>
</gene>
<evidence type="ECO:0000313" key="2">
    <source>
        <dbReference type="EMBL" id="KAJ3833986.1"/>
    </source>
</evidence>
<proteinExistence type="predicted"/>
<evidence type="ECO:0000313" key="3">
    <source>
        <dbReference type="Proteomes" id="UP001163846"/>
    </source>
</evidence>
<sequence length="72" mass="7285">MKFITALVYAASLLFISASAQTSCHTKDDCSGGDLCCWGSGRSPAGQPGCGEQCLTICVPSSDACCTGGNCQ</sequence>
<dbReference type="EMBL" id="MU806600">
    <property type="protein sequence ID" value="KAJ3833986.1"/>
    <property type="molecule type" value="Genomic_DNA"/>
</dbReference>
<keyword evidence="1" id="KW-0732">Signal</keyword>
<dbReference type="Proteomes" id="UP001163846">
    <property type="component" value="Unassembled WGS sequence"/>
</dbReference>
<name>A0AA38U882_9AGAR</name>
<evidence type="ECO:0000256" key="1">
    <source>
        <dbReference type="SAM" id="SignalP"/>
    </source>
</evidence>